<dbReference type="GO" id="GO:0003904">
    <property type="term" value="F:deoxyribodipyrimidine photo-lyase activity"/>
    <property type="evidence" value="ECO:0007669"/>
    <property type="project" value="UniProtKB-EC"/>
</dbReference>
<keyword evidence="5" id="KW-0285">Flavoprotein</keyword>
<evidence type="ECO:0000259" key="13">
    <source>
        <dbReference type="PROSITE" id="PS51645"/>
    </source>
</evidence>
<dbReference type="EMBL" id="HBHW01041221">
    <property type="protein sequence ID" value="CAE0063631.1"/>
    <property type="molecule type" value="Transcribed_RNA"/>
</dbReference>
<dbReference type="PANTHER" id="PTHR10211">
    <property type="entry name" value="DEOXYRIBODIPYRIMIDINE PHOTOLYASE"/>
    <property type="match status" value="1"/>
</dbReference>
<dbReference type="PROSITE" id="PS51645">
    <property type="entry name" value="PHR_CRY_ALPHA_BETA"/>
    <property type="match status" value="1"/>
</dbReference>
<gene>
    <name evidence="14" type="ORF">RMAR00112_LOCUS31703</name>
</gene>
<sequence>MQGFVGLWKHRVVLRGTTRSKCGPQVGRMLRISPRLMSMVDETRISRLNDDDVRANGKYVLYWMQESVRSRYNHALEYAVERANEIKVPLVAVYGVDESFPETNVRHKAFLLEGLAEAQKNLSRRGIRLLIVKHPPKETVGKLQKDAACVVVDRGYVRIVREWRRDVAEASTCAVFQVETDVVVPVEVASKKEETAARTIRKKIESQLATYLKKVEEVPLDHASPENVDLHGLQLLDIGNIESALASLSLDCSVWRVKTFLGGEDQALEQLQLFLDTRLKHYGKRNEPSVDITSNMSPYLHYGNISPIEIALKVRPLRKKYPDEVKSFLEELIVRRELAMNLVFYNDAYDSFDVIPNYAKITLMEHADDKRPYLYTEEQLERAKTHDIYWNAAQAEMVLTGKMHTYMRMYWGKKILEWTSGPREAFDIALRLNNKYNIDGRDPNSFTGIAWCFGKHDQGWAEREIFGKVRYMNSAGLERKFDMKGYVNRINKIREGHEGWENPPALLQYFNKRSADLNGSSKPSKRRNK</sequence>
<evidence type="ECO:0000256" key="6">
    <source>
        <dbReference type="ARBA" id="ARBA00022763"/>
    </source>
</evidence>
<name>A0A7S3AA37_9RHOD</name>
<comment type="similarity">
    <text evidence="2">Belongs to the DNA photolyase class-2 family.</text>
</comment>
<evidence type="ECO:0000256" key="11">
    <source>
        <dbReference type="ARBA" id="ARBA00031671"/>
    </source>
</evidence>
<evidence type="ECO:0000256" key="8">
    <source>
        <dbReference type="ARBA" id="ARBA00023125"/>
    </source>
</evidence>
<dbReference type="InterPro" id="IPR014729">
    <property type="entry name" value="Rossmann-like_a/b/a_fold"/>
</dbReference>
<dbReference type="SUPFAM" id="SSF48173">
    <property type="entry name" value="Cryptochrome/photolyase FAD-binding domain"/>
    <property type="match status" value="1"/>
</dbReference>
<proteinExistence type="inferred from homology"/>
<dbReference type="Gene3D" id="1.10.579.10">
    <property type="entry name" value="DNA Cyclobutane Dipyrimidine Photolyase, subunit A, domain 3"/>
    <property type="match status" value="1"/>
</dbReference>
<dbReference type="EC" id="4.1.99.3" evidence="3"/>
<dbReference type="PROSITE" id="PS01084">
    <property type="entry name" value="DNA_PHOTOLYASES_2_2"/>
    <property type="match status" value="1"/>
</dbReference>
<accession>A0A7S3AA37</accession>
<dbReference type="InterPro" id="IPR052219">
    <property type="entry name" value="Photolyase_Class-2"/>
</dbReference>
<dbReference type="InterPro" id="IPR036134">
    <property type="entry name" value="Crypto/Photolyase_FAD-like_sf"/>
</dbReference>
<reference evidence="14" key="1">
    <citation type="submission" date="2021-01" db="EMBL/GenBank/DDBJ databases">
        <authorList>
            <person name="Corre E."/>
            <person name="Pelletier E."/>
            <person name="Niang G."/>
            <person name="Scheremetjew M."/>
            <person name="Finn R."/>
            <person name="Kale V."/>
            <person name="Holt S."/>
            <person name="Cochrane G."/>
            <person name="Meng A."/>
            <person name="Brown T."/>
            <person name="Cohen L."/>
        </authorList>
    </citation>
    <scope>NUCLEOTIDE SEQUENCE</scope>
    <source>
        <strain evidence="14">CCMP 769</strain>
    </source>
</reference>
<evidence type="ECO:0000256" key="9">
    <source>
        <dbReference type="ARBA" id="ARBA00023204"/>
    </source>
</evidence>
<dbReference type="InterPro" id="IPR032673">
    <property type="entry name" value="DNA_photolyase_2_CS"/>
</dbReference>
<keyword evidence="10" id="KW-0456">Lyase</keyword>
<dbReference type="AlphaFoldDB" id="A0A7S3AA37"/>
<evidence type="ECO:0000256" key="3">
    <source>
        <dbReference type="ARBA" id="ARBA00013149"/>
    </source>
</evidence>
<evidence type="ECO:0000313" key="14">
    <source>
        <dbReference type="EMBL" id="CAE0063631.1"/>
    </source>
</evidence>
<dbReference type="InterPro" id="IPR036155">
    <property type="entry name" value="Crypto/Photolyase_N_sf"/>
</dbReference>
<dbReference type="GO" id="GO:0003677">
    <property type="term" value="F:DNA binding"/>
    <property type="evidence" value="ECO:0007669"/>
    <property type="project" value="UniProtKB-KW"/>
</dbReference>
<evidence type="ECO:0000256" key="10">
    <source>
        <dbReference type="ARBA" id="ARBA00023239"/>
    </source>
</evidence>
<protein>
    <recommendedName>
        <fullName evidence="4">Deoxyribodipyrimidine photo-lyase</fullName>
        <ecNumber evidence="3">4.1.99.3</ecNumber>
    </recommendedName>
    <alternativeName>
        <fullName evidence="11">DNA photolyase</fullName>
    </alternativeName>
</protein>
<keyword evidence="6" id="KW-0227">DNA damage</keyword>
<keyword evidence="7" id="KW-0274">FAD</keyword>
<evidence type="ECO:0000256" key="2">
    <source>
        <dbReference type="ARBA" id="ARBA00006409"/>
    </source>
</evidence>
<evidence type="ECO:0000256" key="5">
    <source>
        <dbReference type="ARBA" id="ARBA00022630"/>
    </source>
</evidence>
<dbReference type="PANTHER" id="PTHR10211:SF0">
    <property type="entry name" value="DEOXYRIBODIPYRIMIDINE PHOTO-LYASE"/>
    <property type="match status" value="1"/>
</dbReference>
<evidence type="ECO:0000256" key="4">
    <source>
        <dbReference type="ARBA" id="ARBA00014046"/>
    </source>
</evidence>
<keyword evidence="9" id="KW-0234">DNA repair</keyword>
<feature type="domain" description="Photolyase/cryptochrome alpha/beta" evidence="13">
    <location>
        <begin position="58"/>
        <end position="186"/>
    </location>
</feature>
<dbReference type="Gene3D" id="1.25.40.80">
    <property type="match status" value="1"/>
</dbReference>
<dbReference type="SUPFAM" id="SSF52425">
    <property type="entry name" value="Cryptochrome/photolyase, N-terminal domain"/>
    <property type="match status" value="1"/>
</dbReference>
<evidence type="ECO:0000256" key="12">
    <source>
        <dbReference type="ARBA" id="ARBA00033999"/>
    </source>
</evidence>
<dbReference type="InterPro" id="IPR006050">
    <property type="entry name" value="DNA_photolyase_N"/>
</dbReference>
<keyword evidence="8" id="KW-0238">DNA-binding</keyword>
<comment type="cofactor">
    <cofactor evidence="1">
        <name>FAD</name>
        <dbReference type="ChEBI" id="CHEBI:57692"/>
    </cofactor>
</comment>
<evidence type="ECO:0000256" key="7">
    <source>
        <dbReference type="ARBA" id="ARBA00022827"/>
    </source>
</evidence>
<organism evidence="14">
    <name type="scientific">Rhodosorus marinus</name>
    <dbReference type="NCBI Taxonomy" id="101924"/>
    <lineage>
        <taxon>Eukaryota</taxon>
        <taxon>Rhodophyta</taxon>
        <taxon>Stylonematophyceae</taxon>
        <taxon>Stylonematales</taxon>
        <taxon>Stylonemataceae</taxon>
        <taxon>Rhodosorus</taxon>
    </lineage>
</organism>
<dbReference type="Pfam" id="PF00875">
    <property type="entry name" value="DNA_photolyase"/>
    <property type="match status" value="1"/>
</dbReference>
<dbReference type="FunFam" id="1.10.579.10:FF:000002">
    <property type="entry name" value="Deoxyribodipyrimidine photolyase"/>
    <property type="match status" value="1"/>
</dbReference>
<dbReference type="Gene3D" id="3.40.50.620">
    <property type="entry name" value="HUPs"/>
    <property type="match status" value="1"/>
</dbReference>
<dbReference type="GO" id="GO:0000719">
    <property type="term" value="P:photoreactive repair"/>
    <property type="evidence" value="ECO:0007669"/>
    <property type="project" value="TreeGrafter"/>
</dbReference>
<evidence type="ECO:0000256" key="1">
    <source>
        <dbReference type="ARBA" id="ARBA00001974"/>
    </source>
</evidence>
<comment type="catalytic activity">
    <reaction evidence="12">
        <text>cyclobutadipyrimidine (in DNA) = 2 pyrimidine residues (in DNA).</text>
        <dbReference type="EC" id="4.1.99.3"/>
    </reaction>
</comment>